<dbReference type="Proteomes" id="UP000050761">
    <property type="component" value="Unassembled WGS sequence"/>
</dbReference>
<reference evidence="2 3" key="1">
    <citation type="submission" date="2018-11" db="EMBL/GenBank/DDBJ databases">
        <authorList>
            <consortium name="Pathogen Informatics"/>
        </authorList>
    </citation>
    <scope>NUCLEOTIDE SEQUENCE [LARGE SCALE GENOMIC DNA]</scope>
</reference>
<protein>
    <submittedName>
        <fullName evidence="4">DUF547 domain-containing protein</fullName>
    </submittedName>
</protein>
<dbReference type="WBParaSite" id="HPBE_0001329201-mRNA-1">
    <property type="protein sequence ID" value="HPBE_0001329201-mRNA-1"/>
    <property type="gene ID" value="HPBE_0001329201"/>
</dbReference>
<gene>
    <name evidence="2" type="ORF">HPBE_LOCUS13293</name>
</gene>
<dbReference type="EMBL" id="UZAH01027856">
    <property type="protein sequence ID" value="VDO95623.1"/>
    <property type="molecule type" value="Genomic_DNA"/>
</dbReference>
<evidence type="ECO:0000313" key="3">
    <source>
        <dbReference type="Proteomes" id="UP000050761"/>
    </source>
</evidence>
<sequence length="355" mass="40084">MSSPTTCTCSENVDADQLWINQQCISPSYDSDEDSCSEFEFSDVGYNTFPTSASVEADASKTVRDIFEELNVDHTTVACHLKHIGKTKKLDKNYDKVEVVRSIAMNGGLSDPRQYSVEEYNEILVQQMASIFNEVLADHNTTILYYKLPGSSSFREYIEHAKNLQNVQLKNASPDAKLALFVNVFNMMTIHATYVQGPPRSMWDRRKQRKRSPLLPDSAATASVSEHPDSEYVSPTSAVSMGRPLRGGGEGKQGASRVDQNVRKELRDSACDALQSDNMLKLVMRRNELHLSKIFLWYANDFGGSLDKIIVWILQVLDGSDSIKRKNLERMHYCTGISELEYIPYDWSFNGKMAE</sequence>
<dbReference type="PANTHER" id="PTHR46361">
    <property type="entry name" value="ELECTRON CARRIER/ PROTEIN DISULFIDE OXIDOREDUCTASE"/>
    <property type="match status" value="1"/>
</dbReference>
<reference evidence="4" key="2">
    <citation type="submission" date="2019-09" db="UniProtKB">
        <authorList>
            <consortium name="WormBaseParasite"/>
        </authorList>
    </citation>
    <scope>IDENTIFICATION</scope>
</reference>
<organism evidence="2">
    <name type="scientific">Heligmosomoides polygyrus</name>
    <name type="common">Parasitic roundworm</name>
    <dbReference type="NCBI Taxonomy" id="6339"/>
    <lineage>
        <taxon>Eukaryota</taxon>
        <taxon>Metazoa</taxon>
        <taxon>Ecdysozoa</taxon>
        <taxon>Nematoda</taxon>
        <taxon>Chromadorea</taxon>
        <taxon>Rhabditida</taxon>
        <taxon>Rhabditina</taxon>
        <taxon>Rhabditomorpha</taxon>
        <taxon>Strongyloidea</taxon>
        <taxon>Heligmosomidae</taxon>
        <taxon>Heligmosomoides</taxon>
    </lineage>
</organism>
<evidence type="ECO:0000313" key="2">
    <source>
        <dbReference type="EMBL" id="VDO95623.1"/>
    </source>
</evidence>
<dbReference type="AlphaFoldDB" id="A0A3P8AUT9"/>
<evidence type="ECO:0000256" key="1">
    <source>
        <dbReference type="SAM" id="MobiDB-lite"/>
    </source>
</evidence>
<evidence type="ECO:0000313" key="4">
    <source>
        <dbReference type="WBParaSite" id="HPBE_0001329201-mRNA-1"/>
    </source>
</evidence>
<proteinExistence type="predicted"/>
<name>A0A3P8AUT9_HELPZ</name>
<accession>A0A3P8AUT9</accession>
<dbReference type="OrthoDB" id="418495at2759"/>
<dbReference type="PANTHER" id="PTHR46361:SF5">
    <property type="entry name" value="DEP DOMAIN-CONTAINING PROTEIN"/>
    <property type="match status" value="1"/>
</dbReference>
<feature type="region of interest" description="Disordered" evidence="1">
    <location>
        <begin position="198"/>
        <end position="258"/>
    </location>
</feature>
<keyword evidence="3" id="KW-1185">Reference proteome</keyword>